<evidence type="ECO:0000313" key="2">
    <source>
        <dbReference type="Proteomes" id="UP000594262"/>
    </source>
</evidence>
<sequence>MMLEIYVIPHFRTLIGSIKKEGDVDENDETNQAQNESSDANVYKISKAYQGIREICDSMLQNVDVLQSSGHHSNTHKNEMFESVLKEFNKDNNNFSSEPNKTLTTQFKNFNKTGSRIKKNGSLDQGTCTRLVCTE</sequence>
<dbReference type="EnsemblMetazoa" id="CLYHEMT014610.1">
    <property type="protein sequence ID" value="CLYHEMP014610.1"/>
    <property type="gene ID" value="CLYHEMG014610"/>
</dbReference>
<protein>
    <submittedName>
        <fullName evidence="1">Uncharacterized protein</fullName>
    </submittedName>
</protein>
<dbReference type="Proteomes" id="UP000594262">
    <property type="component" value="Unplaced"/>
</dbReference>
<reference evidence="1" key="1">
    <citation type="submission" date="2021-01" db="UniProtKB">
        <authorList>
            <consortium name="EnsemblMetazoa"/>
        </authorList>
    </citation>
    <scope>IDENTIFICATION</scope>
</reference>
<evidence type="ECO:0000313" key="1">
    <source>
        <dbReference type="EnsemblMetazoa" id="CLYHEMP014610.1"/>
    </source>
</evidence>
<name>A0A7M5WXL3_9CNID</name>
<proteinExistence type="predicted"/>
<organism evidence="1 2">
    <name type="scientific">Clytia hemisphaerica</name>
    <dbReference type="NCBI Taxonomy" id="252671"/>
    <lineage>
        <taxon>Eukaryota</taxon>
        <taxon>Metazoa</taxon>
        <taxon>Cnidaria</taxon>
        <taxon>Hydrozoa</taxon>
        <taxon>Hydroidolina</taxon>
        <taxon>Leptothecata</taxon>
        <taxon>Obeliida</taxon>
        <taxon>Clytiidae</taxon>
        <taxon>Clytia</taxon>
    </lineage>
</organism>
<accession>A0A7M5WXL3</accession>
<keyword evidence="2" id="KW-1185">Reference proteome</keyword>
<dbReference type="AlphaFoldDB" id="A0A7M5WXL3"/>